<sequence length="334" mass="34966">MNSDVDVAVEGDVALVTVKFDNDAPVDRRVRLRNRLDGPVLPPRRDGVPASGWDDDGFEGTVPAESTIALGYACPAASLVSGTGSESVFHPDSDLDPSTVVDIDVLGRADEVSASRRDISTAADVVRELGTSRPPADAVPAAVGNSSSAAGDVAGREPAVSGSDSVDTGVSDAVGDETTRDDCVTDAGNRISLPSETEPTDSQPQTRELSIEPESEFVSESGSERETEPASEPEPEPEPEPEADPVPVSPATNQQFDASLLDRASRRIELAERLDGASVAEAATALTDSDARIEDVESLDAERDRLRRLAARATALADRAADADPDVDALRRLA</sequence>
<dbReference type="Pfam" id="PF25256">
    <property type="entry name" value="DUF7857"/>
    <property type="match status" value="1"/>
</dbReference>
<dbReference type="EMBL" id="AOLN01000011">
    <property type="protein sequence ID" value="ELZ95064.1"/>
    <property type="molecule type" value="Genomic_DNA"/>
</dbReference>
<proteinExistence type="predicted"/>
<dbReference type="Pfam" id="PF26296">
    <property type="entry name" value="DUF8080"/>
    <property type="match status" value="1"/>
</dbReference>
<accession>M0IHZ6</accession>
<evidence type="ECO:0000313" key="3">
    <source>
        <dbReference type="EMBL" id="ELZ95064.1"/>
    </source>
</evidence>
<feature type="domain" description="DUF8080" evidence="2">
    <location>
        <begin position="259"/>
        <end position="324"/>
    </location>
</feature>
<organism evidence="3 4">
    <name type="scientific">Haloferax mucosum ATCC BAA-1512</name>
    <dbReference type="NCBI Taxonomy" id="662479"/>
    <lineage>
        <taxon>Archaea</taxon>
        <taxon>Methanobacteriati</taxon>
        <taxon>Methanobacteriota</taxon>
        <taxon>Stenosarchaea group</taxon>
        <taxon>Halobacteria</taxon>
        <taxon>Halobacteriales</taxon>
        <taxon>Haloferacaceae</taxon>
        <taxon>Haloferax</taxon>
    </lineage>
</organism>
<feature type="compositionally biased region" description="Low complexity" evidence="1">
    <location>
        <begin position="159"/>
        <end position="173"/>
    </location>
</feature>
<feature type="compositionally biased region" description="Polar residues" evidence="1">
    <location>
        <begin position="192"/>
        <end position="208"/>
    </location>
</feature>
<gene>
    <name evidence="3" type="ORF">C440_08307</name>
</gene>
<evidence type="ECO:0000256" key="1">
    <source>
        <dbReference type="SAM" id="MobiDB-lite"/>
    </source>
</evidence>
<dbReference type="RefSeq" id="WP_008319890.1">
    <property type="nucleotide sequence ID" value="NZ_AOLN01000011.1"/>
</dbReference>
<protein>
    <recommendedName>
        <fullName evidence="2">DUF8080 domain-containing protein</fullName>
    </recommendedName>
</protein>
<dbReference type="InterPro" id="IPR057179">
    <property type="entry name" value="DUF7857"/>
</dbReference>
<evidence type="ECO:0000259" key="2">
    <source>
        <dbReference type="Pfam" id="PF26296"/>
    </source>
</evidence>
<evidence type="ECO:0000313" key="4">
    <source>
        <dbReference type="Proteomes" id="UP000011550"/>
    </source>
</evidence>
<feature type="compositionally biased region" description="Acidic residues" evidence="1">
    <location>
        <begin position="229"/>
        <end position="243"/>
    </location>
</feature>
<reference evidence="3 4" key="1">
    <citation type="journal article" date="2014" name="PLoS Genet.">
        <title>Phylogenetically driven sequencing of extremely halophilic archaea reveals strategies for static and dynamic osmo-response.</title>
        <authorList>
            <person name="Becker E.A."/>
            <person name="Seitzer P.M."/>
            <person name="Tritt A."/>
            <person name="Larsen D."/>
            <person name="Krusor M."/>
            <person name="Yao A.I."/>
            <person name="Wu D."/>
            <person name="Madern D."/>
            <person name="Eisen J.A."/>
            <person name="Darling A.E."/>
            <person name="Facciotti M.T."/>
        </authorList>
    </citation>
    <scope>NUCLEOTIDE SEQUENCE [LARGE SCALE GENOMIC DNA]</scope>
    <source>
        <strain evidence="3 4">ATCC BAA-1512</strain>
    </source>
</reference>
<dbReference type="Proteomes" id="UP000011550">
    <property type="component" value="Unassembled WGS sequence"/>
</dbReference>
<name>M0IHZ6_9EURY</name>
<dbReference type="STRING" id="662479.C440_08307"/>
<comment type="caution">
    <text evidence="3">The sequence shown here is derived from an EMBL/GenBank/DDBJ whole genome shotgun (WGS) entry which is preliminary data.</text>
</comment>
<feature type="region of interest" description="Disordered" evidence="1">
    <location>
        <begin position="130"/>
        <end position="261"/>
    </location>
</feature>
<dbReference type="AlphaFoldDB" id="M0IHZ6"/>
<keyword evidence="4" id="KW-1185">Reference proteome</keyword>
<dbReference type="OrthoDB" id="193731at2157"/>
<dbReference type="InterPro" id="IPR058393">
    <property type="entry name" value="DUF8080"/>
</dbReference>
<dbReference type="PATRIC" id="fig|662479.7.peg.1676"/>